<name>W0E7G4_9FIRM</name>
<dbReference type="OrthoDB" id="9807770at2"/>
<dbReference type="Gene3D" id="3.40.1440.10">
    <property type="entry name" value="GIY-YIG endonuclease"/>
    <property type="match status" value="1"/>
</dbReference>
<protein>
    <submittedName>
        <fullName evidence="3">Endonuclease</fullName>
    </submittedName>
</protein>
<dbReference type="InterPro" id="IPR035901">
    <property type="entry name" value="GIY-YIG_endonuc_sf"/>
</dbReference>
<accession>W0E7G4</accession>
<dbReference type="EMBL" id="CP007032">
    <property type="protein sequence ID" value="AHF06697.1"/>
    <property type="molecule type" value="Genomic_DNA"/>
</dbReference>
<gene>
    <name evidence="3" type="ORF">DESME_06225</name>
</gene>
<keyword evidence="4" id="KW-1185">Reference proteome</keyword>
<keyword evidence="3" id="KW-0378">Hydrolase</keyword>
<dbReference type="Pfam" id="PF01541">
    <property type="entry name" value="GIY-YIG"/>
    <property type="match status" value="1"/>
</dbReference>
<dbReference type="RefSeq" id="WP_006715631.1">
    <property type="nucleotide sequence ID" value="NZ_CP007032.1"/>
</dbReference>
<reference evidence="3 4" key="1">
    <citation type="submission" date="2013-12" db="EMBL/GenBank/DDBJ databases">
        <authorList>
            <consortium name="DOE Joint Genome Institute"/>
            <person name="Smidt H."/>
            <person name="Huntemann M."/>
            <person name="Han J."/>
            <person name="Chen A."/>
            <person name="Kyrpides N."/>
            <person name="Mavromatis K."/>
            <person name="Markowitz V."/>
            <person name="Palaniappan K."/>
            <person name="Ivanova N."/>
            <person name="Schaumberg A."/>
            <person name="Pati A."/>
            <person name="Liolios K."/>
            <person name="Nordberg H.P."/>
            <person name="Cantor M.N."/>
            <person name="Hua S.X."/>
            <person name="Woyke T."/>
        </authorList>
    </citation>
    <scope>NUCLEOTIDE SEQUENCE [LARGE SCALE GENOMIC DNA]</scope>
    <source>
        <strain evidence="4">DSM 15288</strain>
    </source>
</reference>
<keyword evidence="3" id="KW-0255">Endonuclease</keyword>
<dbReference type="PANTHER" id="PTHR34477:SF1">
    <property type="entry name" value="UPF0213 PROTEIN YHBQ"/>
    <property type="match status" value="1"/>
</dbReference>
<dbReference type="PROSITE" id="PS50164">
    <property type="entry name" value="GIY_YIG"/>
    <property type="match status" value="1"/>
</dbReference>
<feature type="domain" description="GIY-YIG" evidence="2">
    <location>
        <begin position="1"/>
        <end position="76"/>
    </location>
</feature>
<dbReference type="eggNOG" id="COG2827">
    <property type="taxonomic scope" value="Bacteria"/>
</dbReference>
<sequence length="104" mass="12159">MGYWVYIVRCADQTLYSGSTTDLKRRLHEHNMGKGAKYTRSRTPVQLMRAWLVDSWSQALRLEAGVKKCPRTFKEELIRDPQTVKVWAEQMGYDFSIEVAKTED</sequence>
<dbReference type="PANTHER" id="PTHR34477">
    <property type="entry name" value="UPF0213 PROTEIN YHBQ"/>
    <property type="match status" value="1"/>
</dbReference>
<evidence type="ECO:0000313" key="3">
    <source>
        <dbReference type="EMBL" id="AHF06697.1"/>
    </source>
</evidence>
<dbReference type="InterPro" id="IPR050190">
    <property type="entry name" value="UPF0213_domain"/>
</dbReference>
<keyword evidence="3" id="KW-0540">Nuclease</keyword>
<dbReference type="Proteomes" id="UP000010847">
    <property type="component" value="Chromosome"/>
</dbReference>
<dbReference type="KEGG" id="dmt:DESME_06225"/>
<dbReference type="AlphaFoldDB" id="W0E7G4"/>
<dbReference type="HOGENOM" id="CLU_135650_0_1_9"/>
<dbReference type="InterPro" id="IPR000305">
    <property type="entry name" value="GIY-YIG_endonuc"/>
</dbReference>
<evidence type="ECO:0000259" key="2">
    <source>
        <dbReference type="PROSITE" id="PS50164"/>
    </source>
</evidence>
<dbReference type="CDD" id="cd10456">
    <property type="entry name" value="GIY-YIG_UPF0213"/>
    <property type="match status" value="1"/>
</dbReference>
<evidence type="ECO:0000256" key="1">
    <source>
        <dbReference type="ARBA" id="ARBA00007435"/>
    </source>
</evidence>
<organism evidence="3 4">
    <name type="scientific">Desulfitobacterium metallireducens DSM 15288</name>
    <dbReference type="NCBI Taxonomy" id="871968"/>
    <lineage>
        <taxon>Bacteria</taxon>
        <taxon>Bacillati</taxon>
        <taxon>Bacillota</taxon>
        <taxon>Clostridia</taxon>
        <taxon>Eubacteriales</taxon>
        <taxon>Desulfitobacteriaceae</taxon>
        <taxon>Desulfitobacterium</taxon>
    </lineage>
</organism>
<comment type="similarity">
    <text evidence="1">Belongs to the UPF0213 family.</text>
</comment>
<evidence type="ECO:0000313" key="4">
    <source>
        <dbReference type="Proteomes" id="UP000010847"/>
    </source>
</evidence>
<dbReference type="SUPFAM" id="SSF82771">
    <property type="entry name" value="GIY-YIG endonuclease"/>
    <property type="match status" value="1"/>
</dbReference>
<proteinExistence type="inferred from homology"/>
<dbReference type="STRING" id="871968.DESME_06225"/>
<dbReference type="GO" id="GO:0004519">
    <property type="term" value="F:endonuclease activity"/>
    <property type="evidence" value="ECO:0007669"/>
    <property type="project" value="UniProtKB-KW"/>
</dbReference>